<comment type="similarity">
    <text evidence="2 5">Belongs to the short-chain dehydrogenases/reductases (SDR) family.</text>
</comment>
<protein>
    <submittedName>
        <fullName evidence="6">Uncharacterized protein</fullName>
    </submittedName>
</protein>
<dbReference type="PANTHER" id="PTHR42760:SF115">
    <property type="entry name" value="3-OXOACYL-[ACYL-CARRIER-PROTEIN] REDUCTASE FABG"/>
    <property type="match status" value="1"/>
</dbReference>
<name>A0A8C5WKM2_9ANUR</name>
<proteinExistence type="inferred from homology"/>
<dbReference type="PRINTS" id="PR00081">
    <property type="entry name" value="GDHRDH"/>
</dbReference>
<dbReference type="Ensembl" id="ENSLLET00000047223.1">
    <property type="protein sequence ID" value="ENSLLEP00000045408.1"/>
    <property type="gene ID" value="ENSLLEG00000028726.1"/>
</dbReference>
<keyword evidence="7" id="KW-1185">Reference proteome</keyword>
<dbReference type="PRINTS" id="PR00080">
    <property type="entry name" value="SDRFAMILY"/>
</dbReference>
<dbReference type="AlphaFoldDB" id="A0A8C5WKM2"/>
<dbReference type="GO" id="GO:0006633">
    <property type="term" value="P:fatty acid biosynthetic process"/>
    <property type="evidence" value="ECO:0007669"/>
    <property type="project" value="UniProtKB-KW"/>
</dbReference>
<keyword evidence="4" id="KW-0443">Lipid metabolism</keyword>
<dbReference type="Proteomes" id="UP000694569">
    <property type="component" value="Unplaced"/>
</dbReference>
<keyword evidence="3" id="KW-0560">Oxidoreductase</keyword>
<evidence type="ECO:0000313" key="6">
    <source>
        <dbReference type="Ensembl" id="ENSLLEP00000045408.1"/>
    </source>
</evidence>
<evidence type="ECO:0000256" key="3">
    <source>
        <dbReference type="ARBA" id="ARBA00023002"/>
    </source>
</evidence>
<dbReference type="InterPro" id="IPR002347">
    <property type="entry name" value="SDR_fam"/>
</dbReference>
<dbReference type="SUPFAM" id="SSF51735">
    <property type="entry name" value="NAD(P)-binding Rossmann-fold domains"/>
    <property type="match status" value="1"/>
</dbReference>
<dbReference type="Pfam" id="PF00106">
    <property type="entry name" value="adh_short"/>
    <property type="match status" value="1"/>
</dbReference>
<dbReference type="GO" id="GO:0016616">
    <property type="term" value="F:oxidoreductase activity, acting on the CH-OH group of donors, NAD or NADP as acceptor"/>
    <property type="evidence" value="ECO:0007669"/>
    <property type="project" value="TreeGrafter"/>
</dbReference>
<keyword evidence="4" id="KW-0444">Lipid biosynthesis</keyword>
<dbReference type="Gene3D" id="3.40.50.150">
    <property type="entry name" value="Vaccinia Virus protein VP39"/>
    <property type="match status" value="1"/>
</dbReference>
<dbReference type="InterPro" id="IPR029063">
    <property type="entry name" value="SAM-dependent_MTases_sf"/>
</dbReference>
<evidence type="ECO:0000256" key="5">
    <source>
        <dbReference type="RuleBase" id="RU000363"/>
    </source>
</evidence>
<evidence type="ECO:0000256" key="2">
    <source>
        <dbReference type="ARBA" id="ARBA00006484"/>
    </source>
</evidence>
<keyword evidence="4" id="KW-0275">Fatty acid biosynthesis</keyword>
<keyword evidence="4" id="KW-0276">Fatty acid metabolism</keyword>
<dbReference type="InterPro" id="IPR036291">
    <property type="entry name" value="NAD(P)-bd_dom_sf"/>
</dbReference>
<sequence>SVGDSAGVALYWRSIFWPPCKNDVSQEMVYEDDLVASGEQFDMVFIVVAEQSLINYYSLIICSNMLKMNGVICLQNKTNPAKSSDKDETVAMKMTDIINADPRVEQVSAVPLSITTDGVFWGYKRRCILDRLRLDCKVAYVTGGGQGIGRAFVHALGEAGAKVAIIDIALEKAQAVAKELEVNGIKSVAMAADVSKAEDVKRIVDSIVANWGRIDIACNNAGINMNSASEDTTLEEWDKTFNVSLRGLFMCCRIMLSQGYGKIINTASMASLIVPHPQKQLAYNTSKAGVVKLTQTPGPEWIDRGMFMHATALCTAARILGLSAR</sequence>
<evidence type="ECO:0000256" key="4">
    <source>
        <dbReference type="ARBA" id="ARBA00023160"/>
    </source>
</evidence>
<reference evidence="6" key="2">
    <citation type="submission" date="2025-09" db="UniProtKB">
        <authorList>
            <consortium name="Ensembl"/>
        </authorList>
    </citation>
    <scope>IDENTIFICATION</scope>
</reference>
<dbReference type="GeneTree" id="ENSGT00940000165309"/>
<evidence type="ECO:0000256" key="1">
    <source>
        <dbReference type="ARBA" id="ARBA00005194"/>
    </source>
</evidence>
<dbReference type="Gene3D" id="3.40.50.720">
    <property type="entry name" value="NAD(P)-binding Rossmann-like Domain"/>
    <property type="match status" value="1"/>
</dbReference>
<organism evidence="6 7">
    <name type="scientific">Leptobrachium leishanense</name>
    <name type="common">Leishan spiny toad</name>
    <dbReference type="NCBI Taxonomy" id="445787"/>
    <lineage>
        <taxon>Eukaryota</taxon>
        <taxon>Metazoa</taxon>
        <taxon>Chordata</taxon>
        <taxon>Craniata</taxon>
        <taxon>Vertebrata</taxon>
        <taxon>Euteleostomi</taxon>
        <taxon>Amphibia</taxon>
        <taxon>Batrachia</taxon>
        <taxon>Anura</taxon>
        <taxon>Pelobatoidea</taxon>
        <taxon>Megophryidae</taxon>
        <taxon>Leptobrachium</taxon>
    </lineage>
</organism>
<accession>A0A8C5WKM2</accession>
<reference evidence="6" key="1">
    <citation type="submission" date="2025-08" db="UniProtKB">
        <authorList>
            <consortium name="Ensembl"/>
        </authorList>
    </citation>
    <scope>IDENTIFICATION</scope>
</reference>
<evidence type="ECO:0000313" key="7">
    <source>
        <dbReference type="Proteomes" id="UP000694569"/>
    </source>
</evidence>
<comment type="pathway">
    <text evidence="1">Lipid metabolism; fatty acid biosynthesis.</text>
</comment>
<dbReference type="PANTHER" id="PTHR42760">
    <property type="entry name" value="SHORT-CHAIN DEHYDROGENASES/REDUCTASES FAMILY MEMBER"/>
    <property type="match status" value="1"/>
</dbReference>